<dbReference type="AlphaFoldDB" id="A0A183ANZ7"/>
<dbReference type="Gene3D" id="3.80.10.10">
    <property type="entry name" value="Ribonuclease Inhibitor"/>
    <property type="match status" value="1"/>
</dbReference>
<feature type="compositionally biased region" description="Polar residues" evidence="4">
    <location>
        <begin position="315"/>
        <end position="334"/>
    </location>
</feature>
<feature type="region of interest" description="Disordered" evidence="4">
    <location>
        <begin position="224"/>
        <end position="251"/>
    </location>
</feature>
<feature type="region of interest" description="Disordered" evidence="4">
    <location>
        <begin position="134"/>
        <end position="167"/>
    </location>
</feature>
<organism evidence="5">
    <name type="scientific">Echinostoma caproni</name>
    <dbReference type="NCBI Taxonomy" id="27848"/>
    <lineage>
        <taxon>Eukaryota</taxon>
        <taxon>Metazoa</taxon>
        <taxon>Spiralia</taxon>
        <taxon>Lophotrochozoa</taxon>
        <taxon>Platyhelminthes</taxon>
        <taxon>Trematoda</taxon>
        <taxon>Digenea</taxon>
        <taxon>Plagiorchiida</taxon>
        <taxon>Echinostomata</taxon>
        <taxon>Echinostomatoidea</taxon>
        <taxon>Echinostomatidae</taxon>
        <taxon>Echinostoma</taxon>
    </lineage>
</organism>
<evidence type="ECO:0000256" key="2">
    <source>
        <dbReference type="ARBA" id="ARBA00022737"/>
    </source>
</evidence>
<keyword evidence="2" id="KW-0677">Repeat</keyword>
<evidence type="ECO:0000256" key="4">
    <source>
        <dbReference type="SAM" id="MobiDB-lite"/>
    </source>
</evidence>
<evidence type="ECO:0000256" key="3">
    <source>
        <dbReference type="ARBA" id="ARBA00038315"/>
    </source>
</evidence>
<reference evidence="5" key="1">
    <citation type="submission" date="2016-06" db="UniProtKB">
        <authorList>
            <consortium name="WormBaseParasite"/>
        </authorList>
    </citation>
    <scope>IDENTIFICATION</scope>
</reference>
<accession>A0A183ANZ7</accession>
<proteinExistence type="inferred from homology"/>
<dbReference type="PANTHER" id="PTHR24112">
    <property type="entry name" value="LEUCINE-RICH REPEAT, ISOFORM F-RELATED"/>
    <property type="match status" value="1"/>
</dbReference>
<dbReference type="InterPro" id="IPR051279">
    <property type="entry name" value="PP1-Reg/Actin-Interact_Protein"/>
</dbReference>
<dbReference type="PANTHER" id="PTHR24112:SF9">
    <property type="entry name" value="PROTEIN PHOSPHATASE 1 REGULATORY SUBUNIT 37"/>
    <property type="match status" value="1"/>
</dbReference>
<name>A0A183ANZ7_9TREM</name>
<dbReference type="WBParaSite" id="ECPE_0000870801-mRNA-1">
    <property type="protein sequence ID" value="ECPE_0000870801-mRNA-1"/>
    <property type="gene ID" value="ECPE_0000870801"/>
</dbReference>
<sequence length="453" mass="49575">LNRSHVETLEEIFRRVHFRELDFEGTYLDDQSAVALFDMLLHYETCHELHISLNLDKFHPSLAWARCVTFMRRSGELRRFALSHTPLTIGNFLGLNFFGLCLNGLSLRDCNLSGQALFGLVRWLRLLLSSASLDPPSRDRSGGSTGNSTNGGSRTGSRRSSGGGSVVRRSHLWRSVLTVNPETGMRQPSVWELRLDVAQNRLNAADAETLLALIRHQLLVPQIPPSDVPASTSPDSEKPSQLDHSITSEETGGLRKEWLPVGGIGFLSSLDLSNNSLGDDGLRVICTGLLQSYRTRLRDLHAEVAPVTGEEAQATDDSVSCSTPGSPNNSSQIPSGDEIVREPLQTCVRGLERLSVANNNLTAGGMQAMALVLMQTPISLVELVGGLVSLDLSNNPGIRDEGVELLCDGLIRNHSLRELYLRAIRMSFSARCAKRFNSIDLPNRNLAGYALAT</sequence>
<dbReference type="InterPro" id="IPR032675">
    <property type="entry name" value="LRR_dom_sf"/>
</dbReference>
<evidence type="ECO:0000313" key="5">
    <source>
        <dbReference type="WBParaSite" id="ECPE_0000870801-mRNA-1"/>
    </source>
</evidence>
<dbReference type="SMART" id="SM00368">
    <property type="entry name" value="LRR_RI"/>
    <property type="match status" value="4"/>
</dbReference>
<dbReference type="SUPFAM" id="SSF52047">
    <property type="entry name" value="RNI-like"/>
    <property type="match status" value="1"/>
</dbReference>
<protein>
    <submittedName>
        <fullName evidence="5">Si:dkey-288a3.2</fullName>
    </submittedName>
</protein>
<dbReference type="Pfam" id="PF13516">
    <property type="entry name" value="LRR_6"/>
    <property type="match status" value="3"/>
</dbReference>
<evidence type="ECO:0000256" key="1">
    <source>
        <dbReference type="ARBA" id="ARBA00022614"/>
    </source>
</evidence>
<comment type="similarity">
    <text evidence="3">Belongs to the PPP1R37 family.</text>
</comment>
<keyword evidence="1" id="KW-0433">Leucine-rich repeat</keyword>
<dbReference type="InterPro" id="IPR001611">
    <property type="entry name" value="Leu-rich_rpt"/>
</dbReference>
<feature type="region of interest" description="Disordered" evidence="4">
    <location>
        <begin position="308"/>
        <end position="337"/>
    </location>
</feature>